<feature type="compositionally biased region" description="Polar residues" evidence="1">
    <location>
        <begin position="107"/>
        <end position="117"/>
    </location>
</feature>
<feature type="region of interest" description="Disordered" evidence="1">
    <location>
        <begin position="501"/>
        <end position="522"/>
    </location>
</feature>
<dbReference type="SUPFAM" id="SSF52266">
    <property type="entry name" value="SGNH hydrolase"/>
    <property type="match status" value="1"/>
</dbReference>
<organism evidence="2">
    <name type="scientific">Cacopsylla melanoneura</name>
    <dbReference type="NCBI Taxonomy" id="428564"/>
    <lineage>
        <taxon>Eukaryota</taxon>
        <taxon>Metazoa</taxon>
        <taxon>Ecdysozoa</taxon>
        <taxon>Arthropoda</taxon>
        <taxon>Hexapoda</taxon>
        <taxon>Insecta</taxon>
        <taxon>Pterygota</taxon>
        <taxon>Neoptera</taxon>
        <taxon>Paraneoptera</taxon>
        <taxon>Hemiptera</taxon>
        <taxon>Sternorrhyncha</taxon>
        <taxon>Psylloidea</taxon>
        <taxon>Psyllidae</taxon>
        <taxon>Psyllinae</taxon>
        <taxon>Cacopsylla</taxon>
    </lineage>
</organism>
<protein>
    <submittedName>
        <fullName evidence="2">Uncharacterized protein</fullName>
    </submittedName>
</protein>
<feature type="compositionally biased region" description="Low complexity" evidence="1">
    <location>
        <begin position="77"/>
        <end position="97"/>
    </location>
</feature>
<proteinExistence type="predicted"/>
<dbReference type="Gene3D" id="3.40.50.1110">
    <property type="entry name" value="SGNH hydrolase"/>
    <property type="match status" value="1"/>
</dbReference>
<evidence type="ECO:0000256" key="1">
    <source>
        <dbReference type="SAM" id="MobiDB-lite"/>
    </source>
</evidence>
<evidence type="ECO:0000313" key="2">
    <source>
        <dbReference type="EMBL" id="CAG6633100.1"/>
    </source>
</evidence>
<feature type="compositionally biased region" description="Low complexity" evidence="1">
    <location>
        <begin position="511"/>
        <end position="522"/>
    </location>
</feature>
<dbReference type="InterPro" id="IPR036514">
    <property type="entry name" value="SGNH_hydro_sf"/>
</dbReference>
<feature type="region of interest" description="Disordered" evidence="1">
    <location>
        <begin position="57"/>
        <end position="117"/>
    </location>
</feature>
<dbReference type="AlphaFoldDB" id="A0A8D8QJI8"/>
<name>A0A8D8QJI8_9HEMI</name>
<accession>A0A8D8QJI8</accession>
<dbReference type="EMBL" id="HBUF01081706">
    <property type="protein sequence ID" value="CAG6633100.1"/>
    <property type="molecule type" value="Transcribed_RNA"/>
</dbReference>
<reference evidence="2" key="1">
    <citation type="submission" date="2021-05" db="EMBL/GenBank/DDBJ databases">
        <authorList>
            <person name="Alioto T."/>
            <person name="Alioto T."/>
            <person name="Gomez Garrido J."/>
        </authorList>
    </citation>
    <scope>NUCLEOTIDE SEQUENCE</scope>
</reference>
<sequence length="596" mass="68949">MEFKIIETRTKRIIKYQNQVFRFASTSNTRDQPTLWECAVENCPALLKLNKERNKIIKSNDKHKHSNSGPMGERRTSNTSSTSDSSHHISPSVSRSNSLDENLVPGTEQQDPNVSTETVIASSTFDAEVLLPNNETILSIGTPAIDVTANSSTFNETPLIRDITKDLKYQIHCLTQEIINKQIQIDRLHERTLQDKEELDRLKHKTELDEDELKRLRFKSEEDDKVIKEMIENIRVLESLEPKKSLVHDSMNKQYNKKNNNQVTQPTNMKKTFAEVSRTKVQSTKAVSSTSTSMNTITTPTIVPKPTRCVIFGDSHVRNLRSQLEKELPGSYEIHTHFKPGATFQEVANSISSTDLDYEKIFVMAGTNDVCHSSWSEVENAILEISSKFKHTKVFLILVPPRGEKSIMNKYVAIFNKNLKFLVKKVNNLEFIEISYLLNDQDFCTDRLHLNRRGKIKLCKKISQYALGKNKYHNLGSLRNTTDNESDQRVRFNLNLNRSTKNQVRQHHNKNNNNWANRNNYNNWDRKYSASGRQERDDQTFHLKKRYQAQLSYREGTYAYNYYNNQHSVPSSNSLYNIPTGNRYSLLDVGTNFRRQ</sequence>